<evidence type="ECO:0000256" key="3">
    <source>
        <dbReference type="ARBA" id="ARBA00022801"/>
    </source>
</evidence>
<dbReference type="PANTHER" id="PTHR42884:SF14">
    <property type="entry name" value="NEUROENDOCRINE CONVERTASE 1"/>
    <property type="match status" value="1"/>
</dbReference>
<dbReference type="PROSITE" id="PS00137">
    <property type="entry name" value="SUBTILASE_HIS"/>
    <property type="match status" value="1"/>
</dbReference>
<keyword evidence="3" id="KW-0378">Hydrolase</keyword>
<proteinExistence type="inferred from homology"/>
<name>M9M3W5_PAEPP</name>
<comment type="caution">
    <text evidence="7">The sequence shown here is derived from an EMBL/GenBank/DDBJ whole genome shotgun (WGS) entry which is preliminary data.</text>
</comment>
<dbReference type="Gene3D" id="3.40.50.200">
    <property type="entry name" value="Peptidase S8/S53 domain"/>
    <property type="match status" value="1"/>
</dbReference>
<feature type="domain" description="Peptidase S8/S53" evidence="6">
    <location>
        <begin position="40"/>
        <end position="113"/>
    </location>
</feature>
<organism evidence="7 8">
    <name type="scientific">Paenibacillus popilliae ATCC 14706</name>
    <dbReference type="NCBI Taxonomy" id="1212764"/>
    <lineage>
        <taxon>Bacteria</taxon>
        <taxon>Bacillati</taxon>
        <taxon>Bacillota</taxon>
        <taxon>Bacilli</taxon>
        <taxon>Bacillales</taxon>
        <taxon>Paenibacillaceae</taxon>
        <taxon>Paenibacillus</taxon>
    </lineage>
</organism>
<dbReference type="InterPro" id="IPR036852">
    <property type="entry name" value="Peptidase_S8/S53_dom_sf"/>
</dbReference>
<dbReference type="Pfam" id="PF00082">
    <property type="entry name" value="Peptidase_S8"/>
    <property type="match status" value="1"/>
</dbReference>
<accession>M9M3W5</accession>
<dbReference type="Proteomes" id="UP000029453">
    <property type="component" value="Unassembled WGS sequence"/>
</dbReference>
<gene>
    <name evidence="7" type="ORF">PPOP_3134</name>
</gene>
<dbReference type="GO" id="GO:0016485">
    <property type="term" value="P:protein processing"/>
    <property type="evidence" value="ECO:0007669"/>
    <property type="project" value="TreeGrafter"/>
</dbReference>
<dbReference type="GO" id="GO:0004252">
    <property type="term" value="F:serine-type endopeptidase activity"/>
    <property type="evidence" value="ECO:0007669"/>
    <property type="project" value="InterPro"/>
</dbReference>
<dbReference type="PRINTS" id="PR00723">
    <property type="entry name" value="SUBTILISIN"/>
</dbReference>
<dbReference type="SUPFAM" id="SSF52743">
    <property type="entry name" value="Subtilisin-like"/>
    <property type="match status" value="1"/>
</dbReference>
<evidence type="ECO:0000259" key="6">
    <source>
        <dbReference type="Pfam" id="PF00082"/>
    </source>
</evidence>
<evidence type="ECO:0000256" key="2">
    <source>
        <dbReference type="ARBA" id="ARBA00022670"/>
    </source>
</evidence>
<dbReference type="EMBL" id="BALG01000244">
    <property type="protein sequence ID" value="GAC43734.1"/>
    <property type="molecule type" value="Genomic_DNA"/>
</dbReference>
<reference evidence="7 8" key="1">
    <citation type="submission" date="2012-10" db="EMBL/GenBank/DDBJ databases">
        <title>Draft Genome Sequence of Paenibacillus popilliae ATCC 14706T.</title>
        <authorList>
            <person name="Iiyama K."/>
            <person name="Mori K."/>
            <person name="Mon H."/>
            <person name="Chieda Y."/>
            <person name="Lee J.M."/>
            <person name="Kusakabe T."/>
            <person name="Tashiro K."/>
            <person name="Asano S."/>
            <person name="Yasunaga-Aoki C."/>
            <person name="Shimizu S."/>
        </authorList>
    </citation>
    <scope>NUCLEOTIDE SEQUENCE [LARGE SCALE GENOMIC DNA]</scope>
    <source>
        <strain evidence="7 8">ATCC 14706</strain>
    </source>
</reference>
<evidence type="ECO:0000256" key="4">
    <source>
        <dbReference type="ARBA" id="ARBA00022825"/>
    </source>
</evidence>
<dbReference type="PROSITE" id="PS51892">
    <property type="entry name" value="SUBTILASE"/>
    <property type="match status" value="1"/>
</dbReference>
<evidence type="ECO:0000313" key="8">
    <source>
        <dbReference type="Proteomes" id="UP000029453"/>
    </source>
</evidence>
<keyword evidence="2 7" id="KW-0645">Protease</keyword>
<sequence length="158" mass="17622">MTDFRIPKYEVLAQEETIHEMPVGVQMIKAEQIWQESRKGEDVVVAVIDSGCNVQHADLSSNIVATRNFVASEGGDSDVTDFSGHGTHVAGTIAAVENGNGVIGVALVAKVMQRINSWRRAIRRAFCCWSCSRVRDSDSFFIKERFVRRAEKSCWKTD</sequence>
<dbReference type="InterPro" id="IPR015500">
    <property type="entry name" value="Peptidase_S8_subtilisin-rel"/>
</dbReference>
<dbReference type="InterPro" id="IPR023827">
    <property type="entry name" value="Peptidase_S8_Asp-AS"/>
</dbReference>
<keyword evidence="8" id="KW-1185">Reference proteome</keyword>
<protein>
    <submittedName>
        <fullName evidence="7">Subtilisin-like serine protease</fullName>
    </submittedName>
</protein>
<dbReference type="GO" id="GO:0005886">
    <property type="term" value="C:plasma membrane"/>
    <property type="evidence" value="ECO:0007669"/>
    <property type="project" value="TreeGrafter"/>
</dbReference>
<dbReference type="AlphaFoldDB" id="M9M3W5"/>
<dbReference type="PANTHER" id="PTHR42884">
    <property type="entry name" value="PROPROTEIN CONVERTASE SUBTILISIN/KEXIN-RELATED"/>
    <property type="match status" value="1"/>
</dbReference>
<dbReference type="InterPro" id="IPR022398">
    <property type="entry name" value="Peptidase_S8_His-AS"/>
</dbReference>
<comment type="caution">
    <text evidence="5">Lacks conserved residue(s) required for the propagation of feature annotation.</text>
</comment>
<evidence type="ECO:0000313" key="7">
    <source>
        <dbReference type="EMBL" id="GAC43734.1"/>
    </source>
</evidence>
<evidence type="ECO:0000256" key="1">
    <source>
        <dbReference type="ARBA" id="ARBA00011073"/>
    </source>
</evidence>
<dbReference type="PROSITE" id="PS00136">
    <property type="entry name" value="SUBTILASE_ASP"/>
    <property type="match status" value="1"/>
</dbReference>
<keyword evidence="4" id="KW-0720">Serine protease</keyword>
<dbReference type="RefSeq" id="WP_006287434.1">
    <property type="nucleotide sequence ID" value="NZ_BALG01000244.1"/>
</dbReference>
<comment type="similarity">
    <text evidence="1 5">Belongs to the peptidase S8 family.</text>
</comment>
<evidence type="ECO:0000256" key="5">
    <source>
        <dbReference type="PROSITE-ProRule" id="PRU01240"/>
    </source>
</evidence>
<dbReference type="InterPro" id="IPR000209">
    <property type="entry name" value="Peptidase_S8/S53_dom"/>
</dbReference>
<dbReference type="OrthoDB" id="9798386at2"/>